<sequence>MMTTTAAVSLVVLSIMPVWAQGQAGWRTRPEGRSVEAFARSETPGAALRLNCANGSIWLTYEPTSRWNGNGAVTVRIGADAFPMVIDGGGGAILSNAPNGGMGVTRAVLDKIRTGQTLVLEGTAAARVPVGQRTFALVGAAAALAAVERTCGGAR</sequence>
<evidence type="ECO:0000313" key="3">
    <source>
        <dbReference type="Proteomes" id="UP000298588"/>
    </source>
</evidence>
<reference evidence="2 3" key="1">
    <citation type="submission" date="2019-04" db="EMBL/GenBank/DDBJ databases">
        <title>Phreatobacter aquaticus sp. nov.</title>
        <authorList>
            <person name="Choi A."/>
            <person name="Baek K."/>
        </authorList>
    </citation>
    <scope>NUCLEOTIDE SEQUENCE [LARGE SCALE GENOMIC DNA]</scope>
    <source>
        <strain evidence="2 3">NMCR1094</strain>
    </source>
</reference>
<dbReference type="EMBL" id="CP039865">
    <property type="protein sequence ID" value="QCK85868.1"/>
    <property type="molecule type" value="Genomic_DNA"/>
</dbReference>
<feature type="signal peptide" evidence="1">
    <location>
        <begin position="1"/>
        <end position="20"/>
    </location>
</feature>
<feature type="chain" id="PRO_5020274941" evidence="1">
    <location>
        <begin position="21"/>
        <end position="155"/>
    </location>
</feature>
<gene>
    <name evidence="2" type="ORF">E8L99_08890</name>
</gene>
<dbReference type="KEGG" id="paqt:E8L99_08890"/>
<evidence type="ECO:0000256" key="1">
    <source>
        <dbReference type="SAM" id="SignalP"/>
    </source>
</evidence>
<keyword evidence="1" id="KW-0732">Signal</keyword>
<evidence type="ECO:0000313" key="2">
    <source>
        <dbReference type="EMBL" id="QCK85868.1"/>
    </source>
</evidence>
<protein>
    <submittedName>
        <fullName evidence="2">Uncharacterized protein</fullName>
    </submittedName>
</protein>
<dbReference type="AlphaFoldDB" id="A0A4D7QFC9"/>
<keyword evidence="3" id="KW-1185">Reference proteome</keyword>
<name>A0A4D7QFC9_9HYPH</name>
<proteinExistence type="predicted"/>
<accession>A0A4D7QFC9</accession>
<dbReference type="RefSeq" id="WP_137099201.1">
    <property type="nucleotide sequence ID" value="NZ_CP039865.1"/>
</dbReference>
<organism evidence="2 3">
    <name type="scientific">Phreatobacter aquaticus</name>
    <dbReference type="NCBI Taxonomy" id="2570229"/>
    <lineage>
        <taxon>Bacteria</taxon>
        <taxon>Pseudomonadati</taxon>
        <taxon>Pseudomonadota</taxon>
        <taxon>Alphaproteobacteria</taxon>
        <taxon>Hyphomicrobiales</taxon>
        <taxon>Phreatobacteraceae</taxon>
        <taxon>Phreatobacter</taxon>
    </lineage>
</organism>
<dbReference type="Proteomes" id="UP000298588">
    <property type="component" value="Chromosome"/>
</dbReference>